<reference evidence="1" key="1">
    <citation type="submission" date="2023-01" db="EMBL/GenBank/DDBJ databases">
        <title>Complete genome sequence of Planctobacterium marinum strain Dej080120_11.</title>
        <authorList>
            <person name="Ueki S."/>
            <person name="Maruyama F."/>
        </authorList>
    </citation>
    <scope>NUCLEOTIDE SEQUENCE</scope>
    <source>
        <strain evidence="1">Dej080120_11</strain>
    </source>
</reference>
<dbReference type="KEGG" id="pmaw:MACH26_24230"/>
<dbReference type="EMBL" id="AP027272">
    <property type="protein sequence ID" value="BDX06902.1"/>
    <property type="molecule type" value="Genomic_DNA"/>
</dbReference>
<dbReference type="RefSeq" id="WP_338292897.1">
    <property type="nucleotide sequence ID" value="NZ_AP027272.1"/>
</dbReference>
<sequence length="104" mass="11563">MAKIQIVRDSGFADRSRDYEVICDGELLGKIANGDTGEFEVSPGKHEIYLSIDWCRSNSVSIDVAEGHPNTMLKCGSNLGGLKLLLAALYITVWRNDYIWLTLN</sequence>
<gene>
    <name evidence="1" type="ORF">MACH26_24230</name>
</gene>
<dbReference type="Proteomes" id="UP001333710">
    <property type="component" value="Chromosome"/>
</dbReference>
<organism evidence="1 2">
    <name type="scientific">Planctobacterium marinum</name>
    <dbReference type="NCBI Taxonomy" id="1631968"/>
    <lineage>
        <taxon>Bacteria</taxon>
        <taxon>Pseudomonadati</taxon>
        <taxon>Pseudomonadota</taxon>
        <taxon>Gammaproteobacteria</taxon>
        <taxon>Alteromonadales</taxon>
        <taxon>Alteromonadaceae</taxon>
        <taxon>Planctobacterium</taxon>
    </lineage>
</organism>
<accession>A0AA48KS95</accession>
<evidence type="ECO:0000313" key="1">
    <source>
        <dbReference type="EMBL" id="BDX06902.1"/>
    </source>
</evidence>
<dbReference type="AlphaFoldDB" id="A0AA48KS95"/>
<protein>
    <submittedName>
        <fullName evidence="1">Uncharacterized protein</fullName>
    </submittedName>
</protein>
<evidence type="ECO:0000313" key="2">
    <source>
        <dbReference type="Proteomes" id="UP001333710"/>
    </source>
</evidence>
<name>A0AA48KS95_9ALTE</name>
<keyword evidence="2" id="KW-1185">Reference proteome</keyword>
<proteinExistence type="predicted"/>